<dbReference type="PROSITE" id="PS51257">
    <property type="entry name" value="PROKAR_LIPOPROTEIN"/>
    <property type="match status" value="1"/>
</dbReference>
<dbReference type="Proteomes" id="UP001059480">
    <property type="component" value="Unassembled WGS sequence"/>
</dbReference>
<feature type="signal peptide" evidence="1">
    <location>
        <begin position="1"/>
        <end position="23"/>
    </location>
</feature>
<feature type="domain" description="Transcobalamin-like C-terminal" evidence="2">
    <location>
        <begin position="62"/>
        <end position="127"/>
    </location>
</feature>
<dbReference type="RefSeq" id="WP_256945305.1">
    <property type="nucleotide sequence ID" value="NZ_JANHNZ010000005.1"/>
</dbReference>
<keyword evidence="4" id="KW-1185">Reference proteome</keyword>
<dbReference type="Gene3D" id="2.170.130.30">
    <property type="match status" value="1"/>
</dbReference>
<accession>A0ABT1WNS8</accession>
<comment type="caution">
    <text evidence="3">The sequence shown here is derived from an EMBL/GenBank/DDBJ whole genome shotgun (WGS) entry which is preliminary data.</text>
</comment>
<protein>
    <submittedName>
        <fullName evidence="3">DUF4430 domain-containing protein</fullName>
    </submittedName>
</protein>
<reference evidence="3" key="3">
    <citation type="journal article" date="2023" name="Microbiol. Resour. Announc.">
        <title>Draft Genome Sequence of Granulicatella sp. Strain S8, Isolated from a Marine Fish, Seriola quinqueradiata.</title>
        <authorList>
            <person name="Lee M."/>
            <person name="Farooq A."/>
            <person name="Jeong J.B."/>
            <person name="Jung M.Y."/>
        </authorList>
    </citation>
    <scope>NUCLEOTIDE SEQUENCE</scope>
    <source>
        <strain evidence="3">S8</strain>
    </source>
</reference>
<evidence type="ECO:0000313" key="4">
    <source>
        <dbReference type="Proteomes" id="UP001059480"/>
    </source>
</evidence>
<evidence type="ECO:0000313" key="3">
    <source>
        <dbReference type="EMBL" id="MCQ9210191.1"/>
    </source>
</evidence>
<dbReference type="InterPro" id="IPR027954">
    <property type="entry name" value="Transcobalamin-like_C"/>
</dbReference>
<proteinExistence type="predicted"/>
<gene>
    <name evidence="3" type="ORF">NPA36_06465</name>
</gene>
<organism evidence="3 4">
    <name type="scientific">Granulicatella seriolae</name>
    <dbReference type="NCBI Taxonomy" id="2967226"/>
    <lineage>
        <taxon>Bacteria</taxon>
        <taxon>Bacillati</taxon>
        <taxon>Bacillota</taxon>
        <taxon>Bacilli</taxon>
        <taxon>Lactobacillales</taxon>
        <taxon>Carnobacteriaceae</taxon>
        <taxon>Granulicatella</taxon>
    </lineage>
</organism>
<reference evidence="3" key="2">
    <citation type="journal article" date="2023" name="Curr. Microbiol.">
        <title>Granulicatella seriolae sp. nov., a Novel Facultative Anaerobe Isolated from Yellowtail Marine Fish.</title>
        <authorList>
            <person name="Lee M."/>
            <person name="Choi Y.J."/>
            <person name="Farooq A."/>
            <person name="Jeong J.B."/>
            <person name="Jung M.Y."/>
        </authorList>
    </citation>
    <scope>NUCLEOTIDE SEQUENCE</scope>
    <source>
        <strain evidence="3">S8</strain>
    </source>
</reference>
<sequence length="132" mass="14560">MKKILAIILSFMTVLLVACQAESAKTDSVSSTEVVKVSVQILIQGEEVAGLKKEVEVPKEQSLMDLMKNNYTIEETGGLIETINDIKADSGDHKGRYWKLLVNQKMSQVGAGEVLVKDGDQVQFDLTDDWSN</sequence>
<feature type="chain" id="PRO_5045366897" evidence="1">
    <location>
        <begin position="24"/>
        <end position="132"/>
    </location>
</feature>
<evidence type="ECO:0000256" key="1">
    <source>
        <dbReference type="SAM" id="SignalP"/>
    </source>
</evidence>
<name>A0ABT1WNS8_9LACT</name>
<keyword evidence="1" id="KW-0732">Signal</keyword>
<dbReference type="EMBL" id="JANHNZ010000005">
    <property type="protein sequence ID" value="MCQ9210191.1"/>
    <property type="molecule type" value="Genomic_DNA"/>
</dbReference>
<reference evidence="3" key="1">
    <citation type="submission" date="2022-07" db="EMBL/GenBank/DDBJ databases">
        <authorList>
            <person name="Jung M.-Y."/>
            <person name="Lee M."/>
        </authorList>
    </citation>
    <scope>NUCLEOTIDE SEQUENCE</scope>
    <source>
        <strain evidence="3">S8</strain>
    </source>
</reference>
<evidence type="ECO:0000259" key="2">
    <source>
        <dbReference type="Pfam" id="PF14478"/>
    </source>
</evidence>
<dbReference type="Pfam" id="PF14478">
    <property type="entry name" value="DUF4430"/>
    <property type="match status" value="1"/>
</dbReference>